<dbReference type="EMBL" id="JACBYG010000223">
    <property type="protein sequence ID" value="NYS49892.1"/>
    <property type="molecule type" value="Genomic_DNA"/>
</dbReference>
<gene>
    <name evidence="1" type="ORF">HZY93_08140</name>
</gene>
<protein>
    <submittedName>
        <fullName evidence="1">Uncharacterized protein</fullName>
    </submittedName>
</protein>
<evidence type="ECO:0000313" key="2">
    <source>
        <dbReference type="Proteomes" id="UP000563349"/>
    </source>
</evidence>
<organism evidence="1 2">
    <name type="scientific">Streptococcus danieliae</name>
    <dbReference type="NCBI Taxonomy" id="747656"/>
    <lineage>
        <taxon>Bacteria</taxon>
        <taxon>Bacillati</taxon>
        <taxon>Bacillota</taxon>
        <taxon>Bacilli</taxon>
        <taxon>Lactobacillales</taxon>
        <taxon>Streptococcaceae</taxon>
        <taxon>Streptococcus</taxon>
    </lineage>
</organism>
<sequence>MNPNKNSYKEYFSHHIRVKLLKTKYKEKILKVLQKKDNTFKSVKIRISDDFLTEKVEDKSK</sequence>
<evidence type="ECO:0000313" key="1">
    <source>
        <dbReference type="EMBL" id="NYS49892.1"/>
    </source>
</evidence>
<reference evidence="1 2" key="1">
    <citation type="submission" date="2020-07" db="EMBL/GenBank/DDBJ databases">
        <title>MOT database genomes.</title>
        <authorList>
            <person name="Joseph S."/>
            <person name="Aduse-Opoku J."/>
            <person name="Hashim A."/>
            <person name="Wade W."/>
            <person name="Curtis M."/>
        </authorList>
    </citation>
    <scope>NUCLEOTIDE SEQUENCE [LARGE SCALE GENOMIC DNA]</scope>
    <source>
        <strain evidence="1 2">CCW311</strain>
    </source>
</reference>
<name>A0A7Z0LEI9_9STRE</name>
<proteinExistence type="predicted"/>
<keyword evidence="2" id="KW-1185">Reference proteome</keyword>
<comment type="caution">
    <text evidence="1">The sequence shown here is derived from an EMBL/GenBank/DDBJ whole genome shotgun (WGS) entry which is preliminary data.</text>
</comment>
<dbReference type="AlphaFoldDB" id="A0A7Z0LEI9"/>
<accession>A0A7Z0LEI9</accession>
<dbReference type="Proteomes" id="UP000563349">
    <property type="component" value="Unassembled WGS sequence"/>
</dbReference>